<evidence type="ECO:0000259" key="2">
    <source>
        <dbReference type="Pfam" id="PF07603"/>
    </source>
</evidence>
<dbReference type="InterPro" id="IPR011460">
    <property type="entry name" value="Lcl_C"/>
</dbReference>
<sequence length="564" mass="57419">MSASCISAHRPSVIDSVNPSQEAWNMKHMLVLALMLLAGISLSGCSGDTPSQTQSQQAQITVLQNQLSAVQTQLSSAKADGSVYNAGITTAINSLKQTESALATLAGQPANSNATPLTTAANQVLVLQSLAASLSSDTSALSAAYANAQASIASLTTQLNAANAQVTSLTAQLAASESTNSTLSGQLAAANAQVTTLTNQIATLQTQLANANDTIATRDATIVSLNSTISTLQAQISAMVATPVAMSASALTAAVSTAITVTATFPSTENGKTATFTATGGNLLTTPANVTIAGNTASTTFNSASPGTFNIYVVDGLHAGGAIVTITATPAPTYGISGTISLNGAGLQNVAVALTGAASAAVLTDANGNYSFAGLQNGSYTVTPSRSGYSFQPSSRAVTVSNANVTGRDFTDIITATYSCSGTLSPLGRWCDNNDGTVRDMTTGLLWLKNANCAATLGGVTSGAGTTWADALTWSSYLASGSCGLSDGSYARDWRLPTIGDLSALLTGTEPVLASTPRLFTNIQSDFYWSSYSFGDGNIWEAYMTNGTGGNFPATNVYYTWPVR</sequence>
<evidence type="ECO:0000313" key="4">
    <source>
        <dbReference type="Proteomes" id="UP000420562"/>
    </source>
</evidence>
<evidence type="ECO:0000313" key="3">
    <source>
        <dbReference type="EMBL" id="KAB0663834.1"/>
    </source>
</evidence>
<keyword evidence="4" id="KW-1185">Reference proteome</keyword>
<gene>
    <name evidence="3" type="ORF">F6V25_15505</name>
</gene>
<reference evidence="3 4" key="1">
    <citation type="submission" date="2019-09" db="EMBL/GenBank/DDBJ databases">
        <title>Geobacter sp. Red96, a novel strain isolated from paddy soil.</title>
        <authorList>
            <person name="Xu Z."/>
            <person name="Masuda Y."/>
            <person name="Itoh H."/>
            <person name="Senoo K."/>
        </authorList>
    </citation>
    <scope>NUCLEOTIDE SEQUENCE [LARGE SCALE GENOMIC DNA]</scope>
    <source>
        <strain evidence="3 4">Red96</strain>
    </source>
</reference>
<dbReference type="SUPFAM" id="SSF49452">
    <property type="entry name" value="Starch-binding domain-like"/>
    <property type="match status" value="1"/>
</dbReference>
<name>A0A7J4ZMB2_9BACT</name>
<accession>A0A7J4ZMB2</accession>
<dbReference type="Pfam" id="PF07603">
    <property type="entry name" value="Lcl_C"/>
    <property type="match status" value="1"/>
</dbReference>
<dbReference type="AlphaFoldDB" id="A0A7J4ZMB2"/>
<comment type="caution">
    <text evidence="3">The sequence shown here is derived from an EMBL/GenBank/DDBJ whole genome shotgun (WGS) entry which is preliminary data.</text>
</comment>
<dbReference type="Pfam" id="PF13620">
    <property type="entry name" value="CarboxypepD_reg"/>
    <property type="match status" value="1"/>
</dbReference>
<evidence type="ECO:0000256" key="1">
    <source>
        <dbReference type="SAM" id="Coils"/>
    </source>
</evidence>
<dbReference type="GO" id="GO:0030246">
    <property type="term" value="F:carbohydrate binding"/>
    <property type="evidence" value="ECO:0007669"/>
    <property type="project" value="InterPro"/>
</dbReference>
<dbReference type="Gene3D" id="2.60.40.1120">
    <property type="entry name" value="Carboxypeptidase-like, regulatory domain"/>
    <property type="match status" value="1"/>
</dbReference>
<proteinExistence type="predicted"/>
<feature type="domain" description="Lcl C-terminal" evidence="2">
    <location>
        <begin position="436"/>
        <end position="564"/>
    </location>
</feature>
<organism evidence="3 4">
    <name type="scientific">Oryzomonas japonica</name>
    <dbReference type="NCBI Taxonomy" id="2603858"/>
    <lineage>
        <taxon>Bacteria</taxon>
        <taxon>Pseudomonadati</taxon>
        <taxon>Thermodesulfobacteriota</taxon>
        <taxon>Desulfuromonadia</taxon>
        <taxon>Geobacterales</taxon>
        <taxon>Geobacteraceae</taxon>
        <taxon>Oryzomonas</taxon>
    </lineage>
</organism>
<dbReference type="InterPro" id="IPR013784">
    <property type="entry name" value="Carb-bd-like_fold"/>
</dbReference>
<protein>
    <submittedName>
        <fullName evidence="3">DUF1566 domain-containing protein</fullName>
    </submittedName>
</protein>
<dbReference type="SUPFAM" id="SSF90257">
    <property type="entry name" value="Myosin rod fragments"/>
    <property type="match status" value="1"/>
</dbReference>
<dbReference type="Gene3D" id="1.10.287.1490">
    <property type="match status" value="1"/>
</dbReference>
<feature type="coiled-coil region" evidence="1">
    <location>
        <begin position="145"/>
        <end position="214"/>
    </location>
</feature>
<keyword evidence="1" id="KW-0175">Coiled coil</keyword>
<dbReference type="EMBL" id="VZQZ01000011">
    <property type="protein sequence ID" value="KAB0663834.1"/>
    <property type="molecule type" value="Genomic_DNA"/>
</dbReference>
<dbReference type="Proteomes" id="UP000420562">
    <property type="component" value="Unassembled WGS sequence"/>
</dbReference>